<dbReference type="AlphaFoldDB" id="A0A1R2BFK4"/>
<reference evidence="1 2" key="1">
    <citation type="submission" date="2016-11" db="EMBL/GenBank/DDBJ databases">
        <title>The macronuclear genome of Stentor coeruleus: a giant cell with tiny introns.</title>
        <authorList>
            <person name="Slabodnick M."/>
            <person name="Ruby J.G."/>
            <person name="Reiff S.B."/>
            <person name="Swart E.C."/>
            <person name="Gosai S."/>
            <person name="Prabakaran S."/>
            <person name="Witkowska E."/>
            <person name="Larue G.E."/>
            <person name="Fisher S."/>
            <person name="Freeman R.M."/>
            <person name="Gunawardena J."/>
            <person name="Chu W."/>
            <person name="Stover N.A."/>
            <person name="Gregory B.D."/>
            <person name="Nowacki M."/>
            <person name="Derisi J."/>
            <person name="Roy S.W."/>
            <person name="Marshall W.F."/>
            <person name="Sood P."/>
        </authorList>
    </citation>
    <scope>NUCLEOTIDE SEQUENCE [LARGE SCALE GENOMIC DNA]</scope>
    <source>
        <strain evidence="1">WM001</strain>
    </source>
</reference>
<organism evidence="1 2">
    <name type="scientific">Stentor coeruleus</name>
    <dbReference type="NCBI Taxonomy" id="5963"/>
    <lineage>
        <taxon>Eukaryota</taxon>
        <taxon>Sar</taxon>
        <taxon>Alveolata</taxon>
        <taxon>Ciliophora</taxon>
        <taxon>Postciliodesmatophora</taxon>
        <taxon>Heterotrichea</taxon>
        <taxon>Heterotrichida</taxon>
        <taxon>Stentoridae</taxon>
        <taxon>Stentor</taxon>
    </lineage>
</organism>
<evidence type="ECO:0000313" key="1">
    <source>
        <dbReference type="EMBL" id="OMJ75425.1"/>
    </source>
</evidence>
<evidence type="ECO:0000313" key="2">
    <source>
        <dbReference type="Proteomes" id="UP000187209"/>
    </source>
</evidence>
<dbReference type="EMBL" id="MPUH01000691">
    <property type="protein sequence ID" value="OMJ75425.1"/>
    <property type="molecule type" value="Genomic_DNA"/>
</dbReference>
<gene>
    <name evidence="1" type="ORF">SteCoe_25431</name>
</gene>
<keyword evidence="2" id="KW-1185">Reference proteome</keyword>
<protein>
    <submittedName>
        <fullName evidence="1">Uncharacterized protein</fullName>
    </submittedName>
</protein>
<accession>A0A1R2BFK4</accession>
<sequence>MIKHKTSKSKNSKDHIKDTTQLTSTSFKLTQNKSSLQNASSYNNLLNIQKKPIPNTENLAVTKLTIDDITNNLCKSFCNDSQDLENVYEFLNTYTKTKGKSGFITINRPSPTRKNLSKSFKNYSESIDQSGVQIPKTTKSKPLLKSLNLPTSLSPKVSVRKMIKDDMKNIEGKMLKKKHKKKKEGKISVNKSEFSSPKNLVIGKNLDGSRTKREKRVGSKVEDTFKERILSPYAENVVCSEGRWPLLHSAKKRIKVLKYGKDNRKL</sequence>
<dbReference type="Proteomes" id="UP000187209">
    <property type="component" value="Unassembled WGS sequence"/>
</dbReference>
<proteinExistence type="predicted"/>
<name>A0A1R2BFK4_9CILI</name>
<comment type="caution">
    <text evidence="1">The sequence shown here is derived from an EMBL/GenBank/DDBJ whole genome shotgun (WGS) entry which is preliminary data.</text>
</comment>